<organism evidence="2 3">
    <name type="scientific">Schaalia odontolytica</name>
    <dbReference type="NCBI Taxonomy" id="1660"/>
    <lineage>
        <taxon>Bacteria</taxon>
        <taxon>Bacillati</taxon>
        <taxon>Actinomycetota</taxon>
        <taxon>Actinomycetes</taxon>
        <taxon>Actinomycetales</taxon>
        <taxon>Actinomycetaceae</taxon>
        <taxon>Schaalia</taxon>
    </lineage>
</organism>
<gene>
    <name evidence="2" type="ORF">APY09_01585</name>
</gene>
<keyword evidence="1" id="KW-1133">Transmembrane helix</keyword>
<evidence type="ECO:0000313" key="3">
    <source>
        <dbReference type="Proteomes" id="UP000054686"/>
    </source>
</evidence>
<proteinExistence type="predicted"/>
<dbReference type="Proteomes" id="UP000054686">
    <property type="component" value="Unassembled WGS sequence"/>
</dbReference>
<dbReference type="AlphaFoldDB" id="A0A0V8RYD0"/>
<dbReference type="OrthoDB" id="3261165at2"/>
<keyword evidence="1" id="KW-0812">Transmembrane</keyword>
<name>A0A0V8RYD0_9ACTO</name>
<protein>
    <submittedName>
        <fullName evidence="2">Uncharacterized protein</fullName>
    </submittedName>
</protein>
<keyword evidence="1" id="KW-0472">Membrane</keyword>
<evidence type="ECO:0000313" key="2">
    <source>
        <dbReference type="EMBL" id="KSW13081.1"/>
    </source>
</evidence>
<dbReference type="EMBL" id="LLVT01000001">
    <property type="protein sequence ID" value="KSW13081.1"/>
    <property type="molecule type" value="Genomic_DNA"/>
</dbReference>
<feature type="transmembrane region" description="Helical" evidence="1">
    <location>
        <begin position="35"/>
        <end position="55"/>
    </location>
</feature>
<accession>A0A0V8RYD0</accession>
<dbReference type="RefSeq" id="WP_060565861.1">
    <property type="nucleotide sequence ID" value="NZ_CP040006.1"/>
</dbReference>
<comment type="caution">
    <text evidence="2">The sequence shown here is derived from an EMBL/GenBank/DDBJ whole genome shotgun (WGS) entry which is preliminary data.</text>
</comment>
<reference evidence="2 3" key="1">
    <citation type="submission" date="2015-10" db="EMBL/GenBank/DDBJ databases">
        <title>Draft Genome of Actinomyces odontolyticus subsp. actinosynbacter strain XH001.</title>
        <authorList>
            <person name="Mclean J.S."/>
            <person name="He X."/>
        </authorList>
    </citation>
    <scope>NUCLEOTIDE SEQUENCE [LARGE SCALE GENOMIC DNA]</scope>
    <source>
        <strain evidence="2 3">XH001</strain>
    </source>
</reference>
<sequence>MSDNNIPTPEATAPAPVTVATKAPKSKGLSIYNRVALVLLLVLVIATTTLFTFAVQKTKAEKDMKDEIQTIKEQTAALAAPAWCEQVTPDNVDKVDELYSKYDRMSSEAQESVKKECKDRVDAVQLLKFQDAEDAFKVDSTCELDDAQTTLHCTADVSPASDTVKTKLEAFQTTDLTFEILFDDSMFVVGTPDHVTENVTTATMTKGEKVSLEFTTPYDPSWGAHYKVKVTKYFPHA</sequence>
<evidence type="ECO:0000256" key="1">
    <source>
        <dbReference type="SAM" id="Phobius"/>
    </source>
</evidence>